<dbReference type="Pfam" id="PF13715">
    <property type="entry name" value="CarbopepD_reg_2"/>
    <property type="match status" value="1"/>
</dbReference>
<evidence type="ECO:0000256" key="10">
    <source>
        <dbReference type="ARBA" id="ARBA00023077"/>
    </source>
</evidence>
<keyword evidence="13 14" id="KW-0998">Cell outer membrane</keyword>
<dbReference type="SUPFAM" id="SSF49452">
    <property type="entry name" value="Starch-binding domain-like"/>
    <property type="match status" value="1"/>
</dbReference>
<gene>
    <name evidence="18" type="ORF">EPD60_12575</name>
</gene>
<dbReference type="GO" id="GO:0038023">
    <property type="term" value="F:signaling receptor activity"/>
    <property type="evidence" value="ECO:0007669"/>
    <property type="project" value="InterPro"/>
</dbReference>
<dbReference type="Gene3D" id="2.40.170.20">
    <property type="entry name" value="TonB-dependent receptor, beta-barrel domain"/>
    <property type="match status" value="1"/>
</dbReference>
<dbReference type="NCBIfam" id="TIGR01783">
    <property type="entry name" value="TonB-siderophor"/>
    <property type="match status" value="1"/>
</dbReference>
<evidence type="ECO:0000256" key="9">
    <source>
        <dbReference type="ARBA" id="ARBA00023065"/>
    </source>
</evidence>
<proteinExistence type="inferred from homology"/>
<evidence type="ECO:0000256" key="3">
    <source>
        <dbReference type="ARBA" id="ARBA00022448"/>
    </source>
</evidence>
<keyword evidence="7" id="KW-0732">Signal</keyword>
<sequence length="855" mass="93590">MRHCYAGRKSSFCKKFPEVKGFVTCILALSCLGAAAQTEQHLTAFAAVNHTNETPEFSIQGRVLTTDGQPAPYATVQVRGTDKTTTTDETGTFVFRNLPEGSYTLVVSMTGTGAVERAIEVRKGSTTALEVRLALNEKQLTEVIVTSGRTLNDRTPAIGKAAIHPMDLPQAVTVLGAPVLREQQVQRLSDAIRNVNGVYMTTARGAVQESFAARGYAFGSSNLFKNGARLNSGAMPEMGSLERVEVLKGSAAILFGQVAPGGVVNLVTKQPKFSRGGEVSLRAGSYNLLKPAFDVYGPLSGKVAYRLNGSFESADSYRAGVHSDRYYINPSFLFKLGKRTELLLEGDYLKHDFTPDFGIGTIGAYGSVSGKTITPVARGAFFGTPWQYNITQQSTAGATLRHRISDNWNLQSALNYQFYSRDYMSVERVQADTAGNWGRSLGRIQTEEQYYTGQLNLNGKVHTGNWEHTILAGIDADHYGTEAYTFNFARRNFNGRLLAAGIYDSINLLNPGKYAAATDLPEYSKATRTFSPIDRFGIYAQDLVKLSDKFNVLLGARMSYVVTEGVQTTTLANDSLFIGTTRIDRAFSPRAGIVYKPTSNTSLFASYTNSFSVNTGIDVDNNPLKPSTINQYEVGVKNELFGGRLSANVTAYRIVNNNLAQTAPYLKDGVTPNNNSNIRMLSGQTISDGVELDLAASPIEGLDLRAGYSYNYMRYTKNDTTSGAFKTGERLVNNPAHTANASAFYTIGSGKLKGLKLGATFLYIGDRNAGWNSDVVKNTYTNSSVPKAPFSWRDRMFEVKGYSTLDLSAGYSWKRFALMAKVSNVTNTFNWYVHENYSVNPIPPRQLMGTLSYKF</sequence>
<evidence type="ECO:0000256" key="1">
    <source>
        <dbReference type="ARBA" id="ARBA00004571"/>
    </source>
</evidence>
<keyword evidence="10 15" id="KW-0798">TonB box</keyword>
<evidence type="ECO:0000256" key="4">
    <source>
        <dbReference type="ARBA" id="ARBA00022452"/>
    </source>
</evidence>
<keyword evidence="6 14" id="KW-0812">Transmembrane</keyword>
<dbReference type="GO" id="GO:0015891">
    <property type="term" value="P:siderophore transport"/>
    <property type="evidence" value="ECO:0007669"/>
    <property type="project" value="InterPro"/>
</dbReference>
<name>A0A4R1B5I9_9BACT</name>
<evidence type="ECO:0000256" key="14">
    <source>
        <dbReference type="PROSITE-ProRule" id="PRU01360"/>
    </source>
</evidence>
<keyword evidence="9" id="KW-0406">Ion transport</keyword>
<comment type="caution">
    <text evidence="18">The sequence shown here is derived from an EMBL/GenBank/DDBJ whole genome shotgun (WGS) entry which is preliminary data.</text>
</comment>
<evidence type="ECO:0000256" key="2">
    <source>
        <dbReference type="ARBA" id="ARBA00009810"/>
    </source>
</evidence>
<dbReference type="InterPro" id="IPR036942">
    <property type="entry name" value="Beta-barrel_TonB_sf"/>
</dbReference>
<dbReference type="PROSITE" id="PS51257">
    <property type="entry name" value="PROKAR_LIPOPROTEIN"/>
    <property type="match status" value="1"/>
</dbReference>
<keyword evidence="12 18" id="KW-0675">Receptor</keyword>
<accession>A0A4R1B5I9</accession>
<dbReference type="OrthoDB" id="9775095at2"/>
<evidence type="ECO:0000256" key="12">
    <source>
        <dbReference type="ARBA" id="ARBA00023170"/>
    </source>
</evidence>
<dbReference type="InterPro" id="IPR010105">
    <property type="entry name" value="TonB_sidphr_rcpt"/>
</dbReference>
<keyword evidence="5" id="KW-0410">Iron transport</keyword>
<evidence type="ECO:0000256" key="6">
    <source>
        <dbReference type="ARBA" id="ARBA00022692"/>
    </source>
</evidence>
<dbReference type="Pfam" id="PF07715">
    <property type="entry name" value="Plug"/>
    <property type="match status" value="1"/>
</dbReference>
<dbReference type="PROSITE" id="PS52016">
    <property type="entry name" value="TONB_DEPENDENT_REC_3"/>
    <property type="match status" value="1"/>
</dbReference>
<dbReference type="AlphaFoldDB" id="A0A4R1B5I9"/>
<keyword evidence="19" id="KW-1185">Reference proteome</keyword>
<evidence type="ECO:0000259" key="17">
    <source>
        <dbReference type="Pfam" id="PF07715"/>
    </source>
</evidence>
<dbReference type="InterPro" id="IPR012910">
    <property type="entry name" value="Plug_dom"/>
</dbReference>
<dbReference type="InterPro" id="IPR013784">
    <property type="entry name" value="Carb-bd-like_fold"/>
</dbReference>
<keyword evidence="8" id="KW-0408">Iron</keyword>
<evidence type="ECO:0000256" key="11">
    <source>
        <dbReference type="ARBA" id="ARBA00023136"/>
    </source>
</evidence>
<dbReference type="Gene3D" id="2.60.40.1120">
    <property type="entry name" value="Carboxypeptidase-like, regulatory domain"/>
    <property type="match status" value="1"/>
</dbReference>
<dbReference type="GO" id="GO:0015344">
    <property type="term" value="F:siderophore uptake transmembrane transporter activity"/>
    <property type="evidence" value="ECO:0007669"/>
    <property type="project" value="TreeGrafter"/>
</dbReference>
<dbReference type="PANTHER" id="PTHR32552">
    <property type="entry name" value="FERRICHROME IRON RECEPTOR-RELATED"/>
    <property type="match status" value="1"/>
</dbReference>
<evidence type="ECO:0000313" key="19">
    <source>
        <dbReference type="Proteomes" id="UP000295334"/>
    </source>
</evidence>
<dbReference type="SUPFAM" id="SSF56935">
    <property type="entry name" value="Porins"/>
    <property type="match status" value="1"/>
</dbReference>
<feature type="domain" description="TonB-dependent receptor-like beta-barrel" evidence="16">
    <location>
        <begin position="337"/>
        <end position="825"/>
    </location>
</feature>
<evidence type="ECO:0000259" key="16">
    <source>
        <dbReference type="Pfam" id="PF00593"/>
    </source>
</evidence>
<protein>
    <submittedName>
        <fullName evidence="18">TonB-dependent siderophore receptor</fullName>
    </submittedName>
</protein>
<evidence type="ECO:0000256" key="8">
    <source>
        <dbReference type="ARBA" id="ARBA00023004"/>
    </source>
</evidence>
<dbReference type="Gene3D" id="2.170.130.10">
    <property type="entry name" value="TonB-dependent receptor, plug domain"/>
    <property type="match status" value="1"/>
</dbReference>
<dbReference type="EMBL" id="SJZI01000046">
    <property type="protein sequence ID" value="TCJ13404.1"/>
    <property type="molecule type" value="Genomic_DNA"/>
</dbReference>
<dbReference type="Proteomes" id="UP000295334">
    <property type="component" value="Unassembled WGS sequence"/>
</dbReference>
<reference evidence="18 19" key="1">
    <citation type="submission" date="2019-03" db="EMBL/GenBank/DDBJ databases">
        <authorList>
            <person name="Kim M.K.M."/>
        </authorList>
    </citation>
    <scope>NUCLEOTIDE SEQUENCE [LARGE SCALE GENOMIC DNA]</scope>
    <source>
        <strain evidence="18 19">17J68-12</strain>
    </source>
</reference>
<keyword evidence="11 14" id="KW-0472">Membrane</keyword>
<evidence type="ECO:0000256" key="5">
    <source>
        <dbReference type="ARBA" id="ARBA00022496"/>
    </source>
</evidence>
<evidence type="ECO:0000313" key="18">
    <source>
        <dbReference type="EMBL" id="TCJ13404.1"/>
    </source>
</evidence>
<organism evidence="18 19">
    <name type="scientific">Flaviaesturariibacter flavus</name>
    <dbReference type="NCBI Taxonomy" id="2502780"/>
    <lineage>
        <taxon>Bacteria</taxon>
        <taxon>Pseudomonadati</taxon>
        <taxon>Bacteroidota</taxon>
        <taxon>Chitinophagia</taxon>
        <taxon>Chitinophagales</taxon>
        <taxon>Chitinophagaceae</taxon>
        <taxon>Flaviaestuariibacter</taxon>
    </lineage>
</organism>
<dbReference type="PANTHER" id="PTHR32552:SF68">
    <property type="entry name" value="FERRICHROME OUTER MEMBRANE TRANSPORTER_PHAGE RECEPTOR"/>
    <property type="match status" value="1"/>
</dbReference>
<dbReference type="InterPro" id="IPR037066">
    <property type="entry name" value="Plug_dom_sf"/>
</dbReference>
<dbReference type="Pfam" id="PF00593">
    <property type="entry name" value="TonB_dep_Rec_b-barrel"/>
    <property type="match status" value="1"/>
</dbReference>
<keyword evidence="4 14" id="KW-1134">Transmembrane beta strand</keyword>
<dbReference type="CDD" id="cd01347">
    <property type="entry name" value="ligand_gated_channel"/>
    <property type="match status" value="1"/>
</dbReference>
<keyword evidence="3 14" id="KW-0813">Transport</keyword>
<evidence type="ECO:0000256" key="13">
    <source>
        <dbReference type="ARBA" id="ARBA00023237"/>
    </source>
</evidence>
<evidence type="ECO:0000256" key="15">
    <source>
        <dbReference type="RuleBase" id="RU003357"/>
    </source>
</evidence>
<dbReference type="GO" id="GO:0030246">
    <property type="term" value="F:carbohydrate binding"/>
    <property type="evidence" value="ECO:0007669"/>
    <property type="project" value="InterPro"/>
</dbReference>
<dbReference type="InterPro" id="IPR000531">
    <property type="entry name" value="Beta-barrel_TonB"/>
</dbReference>
<dbReference type="InterPro" id="IPR039426">
    <property type="entry name" value="TonB-dep_rcpt-like"/>
</dbReference>
<evidence type="ECO:0000256" key="7">
    <source>
        <dbReference type="ARBA" id="ARBA00022729"/>
    </source>
</evidence>
<feature type="domain" description="TonB-dependent receptor plug" evidence="17">
    <location>
        <begin position="166"/>
        <end position="263"/>
    </location>
</feature>
<comment type="subcellular location">
    <subcellularLocation>
        <location evidence="1 14">Cell outer membrane</location>
        <topology evidence="1 14">Multi-pass membrane protein</topology>
    </subcellularLocation>
</comment>
<dbReference type="GO" id="GO:0009279">
    <property type="term" value="C:cell outer membrane"/>
    <property type="evidence" value="ECO:0007669"/>
    <property type="project" value="UniProtKB-SubCell"/>
</dbReference>
<comment type="similarity">
    <text evidence="2 14 15">Belongs to the TonB-dependent receptor family.</text>
</comment>